<dbReference type="Pfam" id="PF02628">
    <property type="entry name" value="COX15-CtaA"/>
    <property type="match status" value="1"/>
</dbReference>
<dbReference type="InterPro" id="IPR050450">
    <property type="entry name" value="COX15/CtaA_HemeA_synthase"/>
</dbReference>
<dbReference type="InterPro" id="IPR003780">
    <property type="entry name" value="COX15/CtaA_fam"/>
</dbReference>
<keyword evidence="4" id="KW-0479">Metal-binding</keyword>
<name>A0A7H0SNZ3_9CORY</name>
<feature type="transmembrane region" description="Helical" evidence="12">
    <location>
        <begin position="201"/>
        <end position="225"/>
    </location>
</feature>
<keyword evidence="9 12" id="KW-0472">Membrane</keyword>
<keyword evidence="7" id="KW-0408">Iron</keyword>
<comment type="pathway">
    <text evidence="11">Porphyrin-containing compound metabolism.</text>
</comment>
<accession>A0A7H0SNZ3</accession>
<keyword evidence="14" id="KW-1185">Reference proteome</keyword>
<feature type="transmembrane region" description="Helical" evidence="12">
    <location>
        <begin position="158"/>
        <end position="180"/>
    </location>
</feature>
<dbReference type="AlphaFoldDB" id="A0A7H0SNZ3"/>
<evidence type="ECO:0000256" key="10">
    <source>
        <dbReference type="ARBA" id="ARBA00023157"/>
    </source>
</evidence>
<feature type="transmembrane region" description="Helical" evidence="12">
    <location>
        <begin position="46"/>
        <end position="69"/>
    </location>
</feature>
<evidence type="ECO:0000256" key="6">
    <source>
        <dbReference type="ARBA" id="ARBA00023002"/>
    </source>
</evidence>
<feature type="transmembrane region" description="Helical" evidence="12">
    <location>
        <begin position="278"/>
        <end position="298"/>
    </location>
</feature>
<evidence type="ECO:0000256" key="1">
    <source>
        <dbReference type="ARBA" id="ARBA00004141"/>
    </source>
</evidence>
<dbReference type="GO" id="GO:0006784">
    <property type="term" value="P:heme A biosynthetic process"/>
    <property type="evidence" value="ECO:0007669"/>
    <property type="project" value="InterPro"/>
</dbReference>
<evidence type="ECO:0000313" key="14">
    <source>
        <dbReference type="Proteomes" id="UP000516320"/>
    </source>
</evidence>
<evidence type="ECO:0000256" key="3">
    <source>
        <dbReference type="ARBA" id="ARBA00022692"/>
    </source>
</evidence>
<evidence type="ECO:0000256" key="4">
    <source>
        <dbReference type="ARBA" id="ARBA00022723"/>
    </source>
</evidence>
<evidence type="ECO:0000256" key="5">
    <source>
        <dbReference type="ARBA" id="ARBA00022989"/>
    </source>
</evidence>
<evidence type="ECO:0000256" key="11">
    <source>
        <dbReference type="ARBA" id="ARBA00023444"/>
    </source>
</evidence>
<keyword evidence="2" id="KW-1003">Cell membrane</keyword>
<reference evidence="13 14" key="1">
    <citation type="submission" date="2019-12" db="EMBL/GenBank/DDBJ databases">
        <title>Corynebacterium sp. nov., isolated from feces of the Anser Albifrons in China.</title>
        <authorList>
            <person name="Liu Q."/>
        </authorList>
    </citation>
    <scope>NUCLEOTIDE SEQUENCE [LARGE SCALE GENOMIC DNA]</scope>
    <source>
        <strain evidence="13 14">4H37-19</strain>
    </source>
</reference>
<dbReference type="GO" id="GO:0016020">
    <property type="term" value="C:membrane"/>
    <property type="evidence" value="ECO:0007669"/>
    <property type="project" value="UniProtKB-SubCell"/>
</dbReference>
<proteinExistence type="predicted"/>
<gene>
    <name evidence="13" type="ORF">GP475_06155</name>
</gene>
<keyword evidence="6" id="KW-0560">Oxidoreductase</keyword>
<evidence type="ECO:0000256" key="12">
    <source>
        <dbReference type="SAM" id="Phobius"/>
    </source>
</evidence>
<evidence type="ECO:0000256" key="8">
    <source>
        <dbReference type="ARBA" id="ARBA00023133"/>
    </source>
</evidence>
<evidence type="ECO:0000313" key="13">
    <source>
        <dbReference type="EMBL" id="QNQ90268.1"/>
    </source>
</evidence>
<dbReference type="GO" id="GO:0016491">
    <property type="term" value="F:oxidoreductase activity"/>
    <property type="evidence" value="ECO:0007669"/>
    <property type="project" value="UniProtKB-KW"/>
</dbReference>
<dbReference type="PANTHER" id="PTHR35457">
    <property type="entry name" value="HEME A SYNTHASE"/>
    <property type="match status" value="1"/>
</dbReference>
<evidence type="ECO:0000256" key="9">
    <source>
        <dbReference type="ARBA" id="ARBA00023136"/>
    </source>
</evidence>
<dbReference type="EMBL" id="CP046884">
    <property type="protein sequence ID" value="QNQ90268.1"/>
    <property type="molecule type" value="Genomic_DNA"/>
</dbReference>
<protein>
    <submittedName>
        <fullName evidence="13">Heme A synthase</fullName>
    </submittedName>
</protein>
<keyword evidence="5 12" id="KW-1133">Transmembrane helix</keyword>
<feature type="transmembrane region" description="Helical" evidence="12">
    <location>
        <begin position="245"/>
        <end position="266"/>
    </location>
</feature>
<dbReference type="KEGG" id="cpoy:GP475_06155"/>
<keyword evidence="8" id="KW-0350">Heme biosynthesis</keyword>
<evidence type="ECO:0000256" key="7">
    <source>
        <dbReference type="ARBA" id="ARBA00023004"/>
    </source>
</evidence>
<keyword evidence="3 12" id="KW-0812">Transmembrane</keyword>
<organism evidence="13 14">
    <name type="scientific">Corynebacterium poyangense</name>
    <dbReference type="NCBI Taxonomy" id="2684405"/>
    <lineage>
        <taxon>Bacteria</taxon>
        <taxon>Bacillati</taxon>
        <taxon>Actinomycetota</taxon>
        <taxon>Actinomycetes</taxon>
        <taxon>Mycobacteriales</taxon>
        <taxon>Corynebacteriaceae</taxon>
        <taxon>Corynebacterium</taxon>
    </lineage>
</organism>
<feature type="transmembrane region" description="Helical" evidence="12">
    <location>
        <begin position="130"/>
        <end position="152"/>
    </location>
</feature>
<evidence type="ECO:0000256" key="2">
    <source>
        <dbReference type="ARBA" id="ARBA00022475"/>
    </source>
</evidence>
<comment type="subcellular location">
    <subcellularLocation>
        <location evidence="1">Membrane</location>
        <topology evidence="1">Multi-pass membrane protein</topology>
    </subcellularLocation>
</comment>
<keyword evidence="10" id="KW-1015">Disulfide bond</keyword>
<dbReference type="GO" id="GO:0046872">
    <property type="term" value="F:metal ion binding"/>
    <property type="evidence" value="ECO:0007669"/>
    <property type="project" value="UniProtKB-KW"/>
</dbReference>
<feature type="transmembrane region" description="Helical" evidence="12">
    <location>
        <begin position="304"/>
        <end position="325"/>
    </location>
</feature>
<dbReference type="PANTHER" id="PTHR35457:SF1">
    <property type="entry name" value="HEME A SYNTHASE"/>
    <property type="match status" value="1"/>
</dbReference>
<dbReference type="Proteomes" id="UP000516320">
    <property type="component" value="Chromosome"/>
</dbReference>
<sequence length="347" mass="37638">MCSTRAVIPRSPCGVTRVEFVITSTRPDSVSPKKRRAIPTIHTQRILALILLICQAGITFTGAIVRVTASGLGCPTWPECQPGSLVPVAGTTPALHQAIEFGNRLLTFVLVAACVAVLITLIKAKRRLELLILGWISIGGIILQAVIGGISVHLQLRWWSVAIHFLPSMALVWVAALLFVRLKQPDDGIPERTFPGAIRALALISAVALSIVLITGTMVTGAGVHSGDDQIGMSGRLAVDIDMMAHIHAYCMYTYLFLTIIMVFLLHRYKAPTESKIISYWLIGMIVLQAAIGIMQYNLQVPRWSVPIHVLMSSVVVIFSAFLYASGYRVAGGIATRTGSPEAERIH</sequence>
<feature type="transmembrane region" description="Helical" evidence="12">
    <location>
        <begin position="105"/>
        <end position="123"/>
    </location>
</feature>